<dbReference type="SUPFAM" id="SSF54928">
    <property type="entry name" value="RNA-binding domain, RBD"/>
    <property type="match status" value="1"/>
</dbReference>
<evidence type="ECO:0000256" key="12">
    <source>
        <dbReference type="ARBA" id="ARBA00049129"/>
    </source>
</evidence>
<feature type="compositionally biased region" description="Basic residues" evidence="13">
    <location>
        <begin position="960"/>
        <end position="969"/>
    </location>
</feature>
<feature type="compositionally biased region" description="Low complexity" evidence="13">
    <location>
        <begin position="233"/>
        <end position="243"/>
    </location>
</feature>
<dbReference type="InterPro" id="IPR012677">
    <property type="entry name" value="Nucleotide-bd_a/b_plait_sf"/>
</dbReference>
<dbReference type="GO" id="GO:0032259">
    <property type="term" value="P:methylation"/>
    <property type="evidence" value="ECO:0007669"/>
    <property type="project" value="UniProtKB-KW"/>
</dbReference>
<dbReference type="InterPro" id="IPR000504">
    <property type="entry name" value="RRM_dom"/>
</dbReference>
<evidence type="ECO:0000256" key="2">
    <source>
        <dbReference type="ARBA" id="ARBA00012182"/>
    </source>
</evidence>
<comment type="caution">
    <text evidence="16">The sequence shown here is derived from an EMBL/GenBank/DDBJ whole genome shotgun (WGS) entry which is preliminary data.</text>
</comment>
<feature type="region of interest" description="Disordered" evidence="13">
    <location>
        <begin position="1347"/>
        <end position="1434"/>
    </location>
</feature>
<protein>
    <recommendedName>
        <fullName evidence="3">Histone-lysine N-methyltransferase, H3 lysine-4 specific</fullName>
        <ecNumber evidence="2">2.1.1.354</ecNumber>
    </recommendedName>
    <alternativeName>
        <fullName evidence="9">SET domain-containing protein 1</fullName>
    </alternativeName>
</protein>
<dbReference type="Pfam" id="PF00076">
    <property type="entry name" value="RRM_1"/>
    <property type="match status" value="1"/>
</dbReference>
<dbReference type="InterPro" id="IPR035979">
    <property type="entry name" value="RBD_domain_sf"/>
</dbReference>
<feature type="compositionally biased region" description="Acidic residues" evidence="13">
    <location>
        <begin position="1351"/>
        <end position="1361"/>
    </location>
</feature>
<keyword evidence="8" id="KW-0539">Nucleus</keyword>
<dbReference type="SMART" id="SM00360">
    <property type="entry name" value="RRM"/>
    <property type="match status" value="1"/>
</dbReference>
<evidence type="ECO:0000256" key="5">
    <source>
        <dbReference type="ARBA" id="ARBA00022679"/>
    </source>
</evidence>
<evidence type="ECO:0000256" key="3">
    <source>
        <dbReference type="ARBA" id="ARBA00015839"/>
    </source>
</evidence>
<evidence type="ECO:0000256" key="9">
    <source>
        <dbReference type="ARBA" id="ARBA00030093"/>
    </source>
</evidence>
<keyword evidence="7" id="KW-0156">Chromatin regulator</keyword>
<feature type="compositionally biased region" description="Basic residues" evidence="13">
    <location>
        <begin position="1365"/>
        <end position="1381"/>
    </location>
</feature>
<dbReference type="InterPro" id="IPR044570">
    <property type="entry name" value="Set1-like"/>
</dbReference>
<keyword evidence="6" id="KW-0949">S-adenosyl-L-methionine</keyword>
<dbReference type="InterPro" id="IPR046341">
    <property type="entry name" value="SET_dom_sf"/>
</dbReference>
<feature type="compositionally biased region" description="Pro residues" evidence="13">
    <location>
        <begin position="153"/>
        <end position="221"/>
    </location>
</feature>
<dbReference type="PANTHER" id="PTHR45814">
    <property type="entry name" value="HISTONE-LYSINE N-METHYLTRANSFERASE SETD1"/>
    <property type="match status" value="1"/>
</dbReference>
<feature type="compositionally biased region" description="Polar residues" evidence="13">
    <location>
        <begin position="779"/>
        <end position="788"/>
    </location>
</feature>
<gene>
    <name evidence="16" type="ORF">C8J55DRAFT_8919</name>
</gene>
<sequence>MSGKAPPTGPRALLGKQGQQGQQGQGQSARTNHLNPRQSSGVTINGGSSSSLPSSSSSSSSAVNARFGAPPPTGPRSLSVNGPSRGGKSKISVNGHNTGREKEQGSASPNGNGTVLPPARFAISIPTRKPESTVLPKSSIQLRGEAFQIQIPKAPPQPSYDPPPPPPPPELPPPPAPSTSSPPPPPPINSPPPPPPPTNSPPPPPPPTNSPPPSPPPPPSIATPTGPRILSATTTIPTKTLPTHNAISITLPASRAVTSAATPTPAQIQMQPPPPPPTPRPRSPPKPSRPKTYSLPPPPAWPPPVDQLPSDVRAHRVIYDPTVALLPAHDLISKDKDLREKEREAKVARDRVLERAALTSGYVKLGVKSQKPVVLGPNPDLDTMMMDIDFSKGEGTSTGAGTLAGASALGYNGYTSIGRRGKDKSSSSEYFDVLVAAIKRAKNQGSSESYPRITGKGKGKESIIRYGGQVLEDGEWVWVPEEEVAELSTNAVSPITPSMSSSVSASLSVSSSASAFLAKLRSSESVASPAPVDLSKNENSDEARGYWVCERIPVPRDPRRTMVKDRDKPVVGEDGGSGVQVNVDLEKESQVLWLKDREKKVRSQFYMLDEYEYDHLTSTSPPPPCKVIITNIALLTPTNVLRAHFSQYGNIMSFEPQIDKQNGSSLGIVCIRYPSHTEAKRCVEKENGQKRPWAGAGYGPNGVGGYHDHGPNGNIKGDAGDQIQVDFDGTGQKLAAVLKELDDRKNGRKKVEPALPIVPPLANSNLNSGNSSVRVPDHQTPTQTQTLTFKLPSSLPPRPSSLPLPPQSNSMSGSYSPVPSLPLPPPSSSHQRSGPPPLHPSLPMRPILDTRDSRERERERERERDRDRDRERDRDRDREWDRDRDRSILATPASGPAGPSSAHGGSTPRPNGSSSTSAVPLPSSSSSALTSKLPNIPSKPSGVTIATSMKANPPPALIKARAHLKRNALLRKPEGEEDPAGLGNGNGTPVQIRLENEAKEREDDRERERDRERGERGRDNNRDRDRDRRRSKDRYGERSPPQRRADRERERERRSGRSPSPDSRDKYGSSRRDNRNLRRDRDRGDRNRSLSPYDDGRTYIPGNTRYGGGSGRWNHHYRRHDRSSPPPYSRRDRFLRRSPRASRSPSSARPTRSLGWEKDHGDVLEELGKSKFPHLKLEPDAGGHFPHQVQEEDVKALLTSFEIDKVLKSLQGIFVTFAKDSARRAATYINGAAEAKLAFLKVKATACAPPIPVKTTWTDEEMVLKAKEIITDELKSALQQDILSKYIGPQLKTMINELQIYPSVEVGTGKESGVSMVDQINAKQLGLVGLSFKKQRKERKPVVEEIVHEGDVEEEQDEEEGERPPKKKRKKETVLPKKQRKRVLDDEGESEVESEDEDEDEEVIPVDERFRKRPLSVESESETEEPVKKKSKKEEIKRKKKEVKKFGKKDIHDHVVLPDNEYDAPTLDLQLTPGVDSLNAPSRSVTPLDSRVLTTPPPTPPLIDPAEGVCDDDEDLYYAKLVLSGRVPSDDKIKILSPPSPTQETAEGQSLLRKHVTGSARTEGFYKITHAEKAVYVTQYQARTTNAAAAAAQEILPEESKPQHVTSSRSNRANARRRAQGLEEINQVQRAVALSKGEAASELTFKFNQLQTRKKHLRFARSPIHDWGLYAMERIARGEMVIEYVGEVIRAQVAEKREKTYERQGIGSSYLFRIDEDLVVDATKKGNLGRLINHSCDPNCTAKIITISGEKKIVIYAKQDIELGDEITYDYHFPFEQDKIPCLCGSAKCRGFLN</sequence>
<dbReference type="Gene3D" id="3.30.70.330">
    <property type="match status" value="1"/>
</dbReference>
<feature type="compositionally biased region" description="Pro residues" evidence="13">
    <location>
        <begin position="794"/>
        <end position="806"/>
    </location>
</feature>
<dbReference type="EC" id="2.1.1.354" evidence="2"/>
<dbReference type="SUPFAM" id="SSF82199">
    <property type="entry name" value="SET domain"/>
    <property type="match status" value="1"/>
</dbReference>
<accession>A0A9W9B1G5</accession>
<feature type="region of interest" description="Disordered" evidence="13">
    <location>
        <begin position="745"/>
        <end position="1159"/>
    </location>
</feature>
<feature type="compositionally biased region" description="Low complexity" evidence="13">
    <location>
        <begin position="1141"/>
        <end position="1153"/>
    </location>
</feature>
<dbReference type="GO" id="GO:0048188">
    <property type="term" value="C:Set1C/COMPASS complex"/>
    <property type="evidence" value="ECO:0007669"/>
    <property type="project" value="TreeGrafter"/>
</dbReference>
<dbReference type="PRINTS" id="PR01217">
    <property type="entry name" value="PRICHEXTENSN"/>
</dbReference>
<comment type="catalytic activity">
    <reaction evidence="10">
        <text>L-lysyl(4)-[histone H3] + 3 S-adenosyl-L-methionine = N(6),N(6),N(6)-trimethyl-L-lysyl(4)-[histone H3] + 3 S-adenosyl-L-homocysteine + 3 H(+)</text>
        <dbReference type="Rhea" id="RHEA:60260"/>
        <dbReference type="Rhea" id="RHEA-COMP:15537"/>
        <dbReference type="Rhea" id="RHEA-COMP:15547"/>
        <dbReference type="ChEBI" id="CHEBI:15378"/>
        <dbReference type="ChEBI" id="CHEBI:29969"/>
        <dbReference type="ChEBI" id="CHEBI:57856"/>
        <dbReference type="ChEBI" id="CHEBI:59789"/>
        <dbReference type="ChEBI" id="CHEBI:61961"/>
        <dbReference type="EC" id="2.1.1.354"/>
    </reaction>
</comment>
<dbReference type="SMART" id="SM01291">
    <property type="entry name" value="N-SET"/>
    <property type="match status" value="1"/>
</dbReference>
<feature type="compositionally biased region" description="Basic and acidic residues" evidence="13">
    <location>
        <begin position="1043"/>
        <end position="1055"/>
    </location>
</feature>
<evidence type="ECO:0000313" key="16">
    <source>
        <dbReference type="EMBL" id="KAJ4496000.1"/>
    </source>
</evidence>
<feature type="compositionally biased region" description="Low complexity" evidence="13">
    <location>
        <begin position="48"/>
        <end position="61"/>
    </location>
</feature>
<dbReference type="InterPro" id="IPR024657">
    <property type="entry name" value="COMPASS_Set1_N-SET"/>
</dbReference>
<keyword evidence="5" id="KW-0808">Transferase</keyword>
<feature type="compositionally biased region" description="Low complexity" evidence="13">
    <location>
        <begin position="807"/>
        <end position="818"/>
    </location>
</feature>
<proteinExistence type="predicted"/>
<feature type="domain" description="Post-SET" evidence="15">
    <location>
        <begin position="1778"/>
        <end position="1794"/>
    </location>
</feature>
<evidence type="ECO:0000256" key="4">
    <source>
        <dbReference type="ARBA" id="ARBA00022603"/>
    </source>
</evidence>
<evidence type="ECO:0000256" key="13">
    <source>
        <dbReference type="SAM" id="MobiDB-lite"/>
    </source>
</evidence>
<dbReference type="Gene3D" id="2.170.270.10">
    <property type="entry name" value="SET domain"/>
    <property type="match status" value="1"/>
</dbReference>
<dbReference type="InterPro" id="IPR003616">
    <property type="entry name" value="Post-SET_dom"/>
</dbReference>
<evidence type="ECO:0000259" key="14">
    <source>
        <dbReference type="PROSITE" id="PS50280"/>
    </source>
</evidence>
<comment type="subcellular location">
    <subcellularLocation>
        <location evidence="1">Nucleus</location>
    </subcellularLocation>
</comment>
<dbReference type="GO" id="GO:0003723">
    <property type="term" value="F:RNA binding"/>
    <property type="evidence" value="ECO:0007669"/>
    <property type="project" value="InterPro"/>
</dbReference>
<feature type="compositionally biased region" description="Pro residues" evidence="13">
    <location>
        <begin position="295"/>
        <end position="306"/>
    </location>
</feature>
<feature type="compositionally biased region" description="Low complexity" evidence="13">
    <location>
        <begin position="763"/>
        <end position="772"/>
    </location>
</feature>
<feature type="compositionally biased region" description="Acidic residues" evidence="13">
    <location>
        <begin position="1386"/>
        <end position="1405"/>
    </location>
</feature>
<feature type="domain" description="SET" evidence="14">
    <location>
        <begin position="1655"/>
        <end position="1772"/>
    </location>
</feature>
<organism evidence="16 17">
    <name type="scientific">Lentinula lateritia</name>
    <dbReference type="NCBI Taxonomy" id="40482"/>
    <lineage>
        <taxon>Eukaryota</taxon>
        <taxon>Fungi</taxon>
        <taxon>Dikarya</taxon>
        <taxon>Basidiomycota</taxon>
        <taxon>Agaricomycotina</taxon>
        <taxon>Agaricomycetes</taxon>
        <taxon>Agaricomycetidae</taxon>
        <taxon>Agaricales</taxon>
        <taxon>Marasmiineae</taxon>
        <taxon>Omphalotaceae</taxon>
        <taxon>Lentinula</taxon>
    </lineage>
</organism>
<evidence type="ECO:0000256" key="11">
    <source>
        <dbReference type="ARBA" id="ARBA00047583"/>
    </source>
</evidence>
<dbReference type="InterPro" id="IPR001214">
    <property type="entry name" value="SET_dom"/>
</dbReference>
<dbReference type="EMBL" id="JANVFS010000001">
    <property type="protein sequence ID" value="KAJ4496000.1"/>
    <property type="molecule type" value="Genomic_DNA"/>
</dbReference>
<dbReference type="Pfam" id="PF11764">
    <property type="entry name" value="N-SET"/>
    <property type="match status" value="1"/>
</dbReference>
<feature type="compositionally biased region" description="Basic and acidic residues" evidence="13">
    <location>
        <begin position="994"/>
        <end position="1037"/>
    </location>
</feature>
<dbReference type="PROSITE" id="PS50280">
    <property type="entry name" value="SET"/>
    <property type="match status" value="1"/>
</dbReference>
<feature type="compositionally biased region" description="Basic and acidic residues" evidence="13">
    <location>
        <begin position="1062"/>
        <end position="1088"/>
    </location>
</feature>
<feature type="compositionally biased region" description="Polar residues" evidence="13">
    <location>
        <begin position="28"/>
        <end position="47"/>
    </location>
</feature>
<keyword evidence="4" id="KW-0489">Methyltransferase</keyword>
<feature type="compositionally biased region" description="Pro residues" evidence="13">
    <location>
        <begin position="271"/>
        <end position="287"/>
    </location>
</feature>
<evidence type="ECO:0000256" key="8">
    <source>
        <dbReference type="ARBA" id="ARBA00023242"/>
    </source>
</evidence>
<name>A0A9W9B1G5_9AGAR</name>
<feature type="compositionally biased region" description="Basic and acidic residues" evidence="13">
    <location>
        <begin position="848"/>
        <end position="887"/>
    </location>
</feature>
<feature type="region of interest" description="Disordered" evidence="13">
    <location>
        <begin position="1473"/>
        <end position="1506"/>
    </location>
</feature>
<dbReference type="SMART" id="SM00508">
    <property type="entry name" value="PostSET"/>
    <property type="match status" value="1"/>
</dbReference>
<feature type="compositionally biased region" description="Polar residues" evidence="13">
    <location>
        <begin position="256"/>
        <end position="270"/>
    </location>
</feature>
<feature type="compositionally biased region" description="Low complexity" evidence="13">
    <location>
        <begin position="17"/>
        <end position="27"/>
    </location>
</feature>
<dbReference type="PROSITE" id="PS50868">
    <property type="entry name" value="POST_SET"/>
    <property type="match status" value="1"/>
</dbReference>
<dbReference type="SMART" id="SM00317">
    <property type="entry name" value="SET"/>
    <property type="match status" value="1"/>
</dbReference>
<evidence type="ECO:0000256" key="6">
    <source>
        <dbReference type="ARBA" id="ARBA00022691"/>
    </source>
</evidence>
<feature type="region of interest" description="Disordered" evidence="13">
    <location>
        <begin position="1"/>
        <end position="307"/>
    </location>
</feature>
<comment type="catalytic activity">
    <reaction evidence="11">
        <text>N(6)-methyl-L-lysyl(4)-[histone H3] + S-adenosyl-L-methionine = N(6),N(6)-dimethyl-L-lysyl(4)-[histone H3] + S-adenosyl-L-homocysteine + H(+)</text>
        <dbReference type="Rhea" id="RHEA:60268"/>
        <dbReference type="Rhea" id="RHEA-COMP:15540"/>
        <dbReference type="Rhea" id="RHEA-COMP:15543"/>
        <dbReference type="ChEBI" id="CHEBI:15378"/>
        <dbReference type="ChEBI" id="CHEBI:57856"/>
        <dbReference type="ChEBI" id="CHEBI:59789"/>
        <dbReference type="ChEBI" id="CHEBI:61929"/>
        <dbReference type="ChEBI" id="CHEBI:61976"/>
    </reaction>
</comment>
<dbReference type="GO" id="GO:0140999">
    <property type="term" value="F:histone H3K4 trimethyltransferase activity"/>
    <property type="evidence" value="ECO:0007669"/>
    <property type="project" value="UniProtKB-EC"/>
</dbReference>
<evidence type="ECO:0000256" key="1">
    <source>
        <dbReference type="ARBA" id="ARBA00004123"/>
    </source>
</evidence>
<reference evidence="16" key="1">
    <citation type="submission" date="2022-08" db="EMBL/GenBank/DDBJ databases">
        <authorList>
            <consortium name="DOE Joint Genome Institute"/>
            <person name="Min B."/>
            <person name="Riley R."/>
            <person name="Sierra-Patev S."/>
            <person name="Naranjo-Ortiz M."/>
            <person name="Looney B."/>
            <person name="Konkel Z."/>
            <person name="Slot J.C."/>
            <person name="Sakamoto Y."/>
            <person name="Steenwyk J.L."/>
            <person name="Rokas A."/>
            <person name="Carro J."/>
            <person name="Camarero S."/>
            <person name="Ferreira P."/>
            <person name="Molpeceres G."/>
            <person name="Ruiz-Duenas F.J."/>
            <person name="Serrano A."/>
            <person name="Henrissat B."/>
            <person name="Drula E."/>
            <person name="Hughes K.W."/>
            <person name="Mata J.L."/>
            <person name="Ishikawa N.K."/>
            <person name="Vargas-Isla R."/>
            <person name="Ushijima S."/>
            <person name="Smith C.A."/>
            <person name="Ahrendt S."/>
            <person name="Andreopoulos W."/>
            <person name="He G."/>
            <person name="Labutti K."/>
            <person name="Lipzen A."/>
            <person name="Ng V."/>
            <person name="Sandor L."/>
            <person name="Barry K."/>
            <person name="Martinez A.T."/>
            <person name="Xiao Y."/>
            <person name="Gibbons J.G."/>
            <person name="Terashima K."/>
            <person name="Hibbett D.S."/>
            <person name="Grigoriev I.V."/>
        </authorList>
    </citation>
    <scope>NUCLEOTIDE SEQUENCE</scope>
    <source>
        <strain evidence="16">Sp2 HRB7682 ss15</strain>
    </source>
</reference>
<evidence type="ECO:0000256" key="10">
    <source>
        <dbReference type="ARBA" id="ARBA00047571"/>
    </source>
</evidence>
<evidence type="ECO:0000256" key="7">
    <source>
        <dbReference type="ARBA" id="ARBA00022853"/>
    </source>
</evidence>
<evidence type="ECO:0000259" key="15">
    <source>
        <dbReference type="PROSITE" id="PS50868"/>
    </source>
</evidence>
<feature type="compositionally biased region" description="Low complexity" evidence="13">
    <location>
        <begin position="890"/>
        <end position="931"/>
    </location>
</feature>
<dbReference type="Pfam" id="PF00856">
    <property type="entry name" value="SET"/>
    <property type="match status" value="1"/>
</dbReference>
<dbReference type="Proteomes" id="UP001150238">
    <property type="component" value="Unassembled WGS sequence"/>
</dbReference>
<feature type="compositionally biased region" description="Basic and acidic residues" evidence="13">
    <location>
        <begin position="1425"/>
        <end position="1434"/>
    </location>
</feature>
<reference evidence="16" key="2">
    <citation type="journal article" date="2023" name="Proc. Natl. Acad. Sci. U.S.A.">
        <title>A global phylogenomic analysis of the shiitake genus Lentinula.</title>
        <authorList>
            <person name="Sierra-Patev S."/>
            <person name="Min B."/>
            <person name="Naranjo-Ortiz M."/>
            <person name="Looney B."/>
            <person name="Konkel Z."/>
            <person name="Slot J.C."/>
            <person name="Sakamoto Y."/>
            <person name="Steenwyk J.L."/>
            <person name="Rokas A."/>
            <person name="Carro J."/>
            <person name="Camarero S."/>
            <person name="Ferreira P."/>
            <person name="Molpeceres G."/>
            <person name="Ruiz-Duenas F.J."/>
            <person name="Serrano A."/>
            <person name="Henrissat B."/>
            <person name="Drula E."/>
            <person name="Hughes K.W."/>
            <person name="Mata J.L."/>
            <person name="Ishikawa N.K."/>
            <person name="Vargas-Isla R."/>
            <person name="Ushijima S."/>
            <person name="Smith C.A."/>
            <person name="Donoghue J."/>
            <person name="Ahrendt S."/>
            <person name="Andreopoulos W."/>
            <person name="He G."/>
            <person name="LaButti K."/>
            <person name="Lipzen A."/>
            <person name="Ng V."/>
            <person name="Riley R."/>
            <person name="Sandor L."/>
            <person name="Barry K."/>
            <person name="Martinez A.T."/>
            <person name="Xiao Y."/>
            <person name="Gibbons J.G."/>
            <person name="Terashima K."/>
            <person name="Grigoriev I.V."/>
            <person name="Hibbett D."/>
        </authorList>
    </citation>
    <scope>NUCLEOTIDE SEQUENCE</scope>
    <source>
        <strain evidence="16">Sp2 HRB7682 ss15</strain>
    </source>
</reference>
<evidence type="ECO:0000313" key="17">
    <source>
        <dbReference type="Proteomes" id="UP001150238"/>
    </source>
</evidence>
<comment type="catalytic activity">
    <reaction evidence="12">
        <text>N(6),N(6)-dimethyl-L-lysyl(4)-[histone H3] + S-adenosyl-L-methionine = N(6),N(6),N(6)-trimethyl-L-lysyl(4)-[histone H3] + S-adenosyl-L-homocysteine + H(+)</text>
        <dbReference type="Rhea" id="RHEA:60272"/>
        <dbReference type="Rhea" id="RHEA-COMP:15537"/>
        <dbReference type="Rhea" id="RHEA-COMP:15540"/>
        <dbReference type="ChEBI" id="CHEBI:15378"/>
        <dbReference type="ChEBI" id="CHEBI:57856"/>
        <dbReference type="ChEBI" id="CHEBI:59789"/>
        <dbReference type="ChEBI" id="CHEBI:61961"/>
        <dbReference type="ChEBI" id="CHEBI:61976"/>
    </reaction>
</comment>
<dbReference type="PANTHER" id="PTHR45814:SF2">
    <property type="entry name" value="HISTONE-LYSINE N-METHYLTRANSFERASE SETD1"/>
    <property type="match status" value="1"/>
</dbReference>